<dbReference type="Proteomes" id="UP000046392">
    <property type="component" value="Unplaced"/>
</dbReference>
<dbReference type="AlphaFoldDB" id="A0A0N5BMZ7"/>
<proteinExistence type="predicted"/>
<protein>
    <submittedName>
        <fullName evidence="2">Transposase</fullName>
    </submittedName>
</protein>
<accession>A0A0N5BMZ7</accession>
<dbReference type="WBParaSite" id="SPAL_0000727850.1">
    <property type="protein sequence ID" value="SPAL_0000727850.1"/>
    <property type="gene ID" value="SPAL_0000727850"/>
</dbReference>
<reference evidence="2" key="1">
    <citation type="submission" date="2017-02" db="UniProtKB">
        <authorList>
            <consortium name="WormBaseParasite"/>
        </authorList>
    </citation>
    <scope>IDENTIFICATION</scope>
</reference>
<evidence type="ECO:0000313" key="2">
    <source>
        <dbReference type="WBParaSite" id="SPAL_0000727850.1"/>
    </source>
</evidence>
<sequence length="43" mass="4861">MSHTSDDDKSSSKSVIYSVTRNALTQKEFDETFKNSTAEVKTF</sequence>
<evidence type="ECO:0000313" key="1">
    <source>
        <dbReference type="Proteomes" id="UP000046392"/>
    </source>
</evidence>
<organism evidence="1 2">
    <name type="scientific">Strongyloides papillosus</name>
    <name type="common">Intestinal threadworm</name>
    <dbReference type="NCBI Taxonomy" id="174720"/>
    <lineage>
        <taxon>Eukaryota</taxon>
        <taxon>Metazoa</taxon>
        <taxon>Ecdysozoa</taxon>
        <taxon>Nematoda</taxon>
        <taxon>Chromadorea</taxon>
        <taxon>Rhabditida</taxon>
        <taxon>Tylenchina</taxon>
        <taxon>Panagrolaimomorpha</taxon>
        <taxon>Strongyloidoidea</taxon>
        <taxon>Strongyloididae</taxon>
        <taxon>Strongyloides</taxon>
    </lineage>
</organism>
<name>A0A0N5BMZ7_STREA</name>
<keyword evidence="1" id="KW-1185">Reference proteome</keyword>